<dbReference type="EMBL" id="BMEC01000006">
    <property type="protein sequence ID" value="GGC34743.1"/>
    <property type="molecule type" value="Genomic_DNA"/>
</dbReference>
<evidence type="ECO:0000313" key="1">
    <source>
        <dbReference type="EMBL" id="GGC34743.1"/>
    </source>
</evidence>
<comment type="caution">
    <text evidence="1">The sequence shown here is derived from an EMBL/GenBank/DDBJ whole genome shotgun (WGS) entry which is preliminary data.</text>
</comment>
<name>A0ABQ1M4Q8_9BACT</name>
<protein>
    <recommendedName>
        <fullName evidence="3">TonB-dependent receptor</fullName>
    </recommendedName>
</protein>
<gene>
    <name evidence="1" type="ORF">GCM10011506_20120</name>
</gene>
<sequence>MSHDAFHIPSLLEYAITKPDHSASKVSVQSGRNYGSNQGEWGFIYNDFTYTLIRNKIILGQKIRGRPFETASFDYKYLGNVSLTTLYEKSPLYPVSHRYASQNDLFVPELNSAAIDLW</sequence>
<accession>A0ABQ1M4Q8</accession>
<reference evidence="2" key="1">
    <citation type="journal article" date="2019" name="Int. J. Syst. Evol. Microbiol.">
        <title>The Global Catalogue of Microorganisms (GCM) 10K type strain sequencing project: providing services to taxonomists for standard genome sequencing and annotation.</title>
        <authorList>
            <consortium name="The Broad Institute Genomics Platform"/>
            <consortium name="The Broad Institute Genome Sequencing Center for Infectious Disease"/>
            <person name="Wu L."/>
            <person name="Ma J."/>
        </authorList>
    </citation>
    <scope>NUCLEOTIDE SEQUENCE [LARGE SCALE GENOMIC DNA]</scope>
    <source>
        <strain evidence="2">CGMCC 1.10832</strain>
    </source>
</reference>
<keyword evidence="2" id="KW-1185">Reference proteome</keyword>
<proteinExistence type="predicted"/>
<evidence type="ECO:0008006" key="3">
    <source>
        <dbReference type="Google" id="ProtNLM"/>
    </source>
</evidence>
<evidence type="ECO:0000313" key="2">
    <source>
        <dbReference type="Proteomes" id="UP000636010"/>
    </source>
</evidence>
<dbReference type="Proteomes" id="UP000636010">
    <property type="component" value="Unassembled WGS sequence"/>
</dbReference>
<organism evidence="1 2">
    <name type="scientific">Marivirga lumbricoides</name>
    <dbReference type="NCBI Taxonomy" id="1046115"/>
    <lineage>
        <taxon>Bacteria</taxon>
        <taxon>Pseudomonadati</taxon>
        <taxon>Bacteroidota</taxon>
        <taxon>Cytophagia</taxon>
        <taxon>Cytophagales</taxon>
        <taxon>Marivirgaceae</taxon>
        <taxon>Marivirga</taxon>
    </lineage>
</organism>